<protein>
    <recommendedName>
        <fullName evidence="1">Cyanovirin-N domain-containing protein</fullName>
    </recommendedName>
</protein>
<keyword evidence="3" id="KW-1185">Reference proteome</keyword>
<dbReference type="Gene3D" id="2.30.60.10">
    <property type="entry name" value="Cyanovirin-N"/>
    <property type="match status" value="1"/>
</dbReference>
<dbReference type="Proteomes" id="UP000016935">
    <property type="component" value="Unassembled WGS sequence"/>
</dbReference>
<dbReference type="PANTHER" id="PTHR42076:SF1">
    <property type="entry name" value="CYANOVIRIN-N DOMAIN-CONTAINING PROTEIN"/>
    <property type="match status" value="1"/>
</dbReference>
<dbReference type="OrthoDB" id="2441380at2759"/>
<dbReference type="HOGENOM" id="CLU_144945_0_0_1"/>
<dbReference type="SMART" id="SM01111">
    <property type="entry name" value="CVNH"/>
    <property type="match status" value="1"/>
</dbReference>
<dbReference type="SUPFAM" id="SSF51322">
    <property type="entry name" value="Cyanovirin-N"/>
    <property type="match status" value="1"/>
</dbReference>
<dbReference type="PANTHER" id="PTHR42076">
    <property type="entry name" value="CYANOVIRIN-N HOMOLOG"/>
    <property type="match status" value="1"/>
</dbReference>
<dbReference type="eggNOG" id="ENOG502SPV1">
    <property type="taxonomic scope" value="Eukaryota"/>
</dbReference>
<name>R0KME6_EXST2</name>
<dbReference type="EMBL" id="KB908515">
    <property type="protein sequence ID" value="EOA89102.1"/>
    <property type="molecule type" value="Genomic_DNA"/>
</dbReference>
<dbReference type="RefSeq" id="XP_008022966.1">
    <property type="nucleotide sequence ID" value="XM_008024775.1"/>
</dbReference>
<evidence type="ECO:0000313" key="2">
    <source>
        <dbReference type="EMBL" id="EOA89102.1"/>
    </source>
</evidence>
<reference evidence="2 3" key="2">
    <citation type="journal article" date="2013" name="PLoS Genet.">
        <title>Comparative genome structure, secondary metabolite, and effector coding capacity across Cochliobolus pathogens.</title>
        <authorList>
            <person name="Condon B.J."/>
            <person name="Leng Y."/>
            <person name="Wu D."/>
            <person name="Bushley K.E."/>
            <person name="Ohm R.A."/>
            <person name="Otillar R."/>
            <person name="Martin J."/>
            <person name="Schackwitz W."/>
            <person name="Grimwood J."/>
            <person name="MohdZainudin N."/>
            <person name="Xue C."/>
            <person name="Wang R."/>
            <person name="Manning V.A."/>
            <person name="Dhillon B."/>
            <person name="Tu Z.J."/>
            <person name="Steffenson B.J."/>
            <person name="Salamov A."/>
            <person name="Sun H."/>
            <person name="Lowry S."/>
            <person name="LaButti K."/>
            <person name="Han J."/>
            <person name="Copeland A."/>
            <person name="Lindquist E."/>
            <person name="Barry K."/>
            <person name="Schmutz J."/>
            <person name="Baker S.E."/>
            <person name="Ciuffetti L.M."/>
            <person name="Grigoriev I.V."/>
            <person name="Zhong S."/>
            <person name="Turgeon B.G."/>
        </authorList>
    </citation>
    <scope>NUCLEOTIDE SEQUENCE [LARGE SCALE GENOMIC DNA]</scope>
    <source>
        <strain evidence="3">28A</strain>
    </source>
</reference>
<dbReference type="Pfam" id="PF08881">
    <property type="entry name" value="CVNH"/>
    <property type="match status" value="1"/>
</dbReference>
<dbReference type="GeneID" id="19395109"/>
<reference evidence="2 3" key="1">
    <citation type="journal article" date="2012" name="PLoS Pathog.">
        <title>Diverse lifestyles and strategies of plant pathogenesis encoded in the genomes of eighteen Dothideomycetes fungi.</title>
        <authorList>
            <person name="Ohm R.A."/>
            <person name="Feau N."/>
            <person name="Henrissat B."/>
            <person name="Schoch C.L."/>
            <person name="Horwitz B.A."/>
            <person name="Barry K.W."/>
            <person name="Condon B.J."/>
            <person name="Copeland A.C."/>
            <person name="Dhillon B."/>
            <person name="Glaser F."/>
            <person name="Hesse C.N."/>
            <person name="Kosti I."/>
            <person name="LaButti K."/>
            <person name="Lindquist E.A."/>
            <person name="Lucas S."/>
            <person name="Salamov A.A."/>
            <person name="Bradshaw R.E."/>
            <person name="Ciuffetti L."/>
            <person name="Hamelin R.C."/>
            <person name="Kema G.H.J."/>
            <person name="Lawrence C."/>
            <person name="Scott J.A."/>
            <person name="Spatafora J.W."/>
            <person name="Turgeon B.G."/>
            <person name="de Wit P.J.G.M."/>
            <person name="Zhong S."/>
            <person name="Goodwin S.B."/>
            <person name="Grigoriev I.V."/>
        </authorList>
    </citation>
    <scope>NUCLEOTIDE SEQUENCE [LARGE SCALE GENOMIC DNA]</scope>
    <source>
        <strain evidence="3">28A</strain>
    </source>
</reference>
<gene>
    <name evidence="2" type="ORF">SETTUDRAFT_105494</name>
</gene>
<evidence type="ECO:0000313" key="3">
    <source>
        <dbReference type="Proteomes" id="UP000016935"/>
    </source>
</evidence>
<proteinExistence type="predicted"/>
<feature type="domain" description="Cyanovirin-N" evidence="1">
    <location>
        <begin position="5"/>
        <end position="108"/>
    </location>
</feature>
<dbReference type="InterPro" id="IPR011058">
    <property type="entry name" value="Cyanovirin-N"/>
</dbReference>
<dbReference type="AlphaFoldDB" id="R0KME6"/>
<organism evidence="2 3">
    <name type="scientific">Exserohilum turcicum (strain 28A)</name>
    <name type="common">Northern leaf blight fungus</name>
    <name type="synonym">Setosphaeria turcica</name>
    <dbReference type="NCBI Taxonomy" id="671987"/>
    <lineage>
        <taxon>Eukaryota</taxon>
        <taxon>Fungi</taxon>
        <taxon>Dikarya</taxon>
        <taxon>Ascomycota</taxon>
        <taxon>Pezizomycotina</taxon>
        <taxon>Dothideomycetes</taxon>
        <taxon>Pleosporomycetidae</taxon>
        <taxon>Pleosporales</taxon>
        <taxon>Pleosporineae</taxon>
        <taxon>Pleosporaceae</taxon>
        <taxon>Exserohilum</taxon>
    </lineage>
</organism>
<accession>R0KME6</accession>
<dbReference type="InterPro" id="IPR036673">
    <property type="entry name" value="Cyanovirin-N_sf"/>
</dbReference>
<evidence type="ECO:0000259" key="1">
    <source>
        <dbReference type="SMART" id="SM01111"/>
    </source>
</evidence>
<sequence>MSYSSFSYSAEDIRLDDGHILRARLQTADGNWNDSEIDLNQCIGNDNGNFAWDGVNFSDSAQDITFSIEGESNVAVLRATLMDADGNPQYRDINLDERISNQDGNFYFRMHLLPGHCNDLFY</sequence>